<evidence type="ECO:0000313" key="3">
    <source>
        <dbReference type="EMBL" id="SOC52701.1"/>
    </source>
</evidence>
<dbReference type="Proteomes" id="UP000219688">
    <property type="component" value="Unassembled WGS sequence"/>
</dbReference>
<name>A0A285VJH1_9MICO</name>
<protein>
    <submittedName>
        <fullName evidence="3">Glutaredoxin-like protein</fullName>
    </submittedName>
</protein>
<dbReference type="AlphaFoldDB" id="A0A285VJH1"/>
<keyword evidence="1" id="KW-0812">Transmembrane</keyword>
<feature type="domain" description="Glutaredoxin" evidence="2">
    <location>
        <begin position="74"/>
        <end position="132"/>
    </location>
</feature>
<accession>A0A285VJH1</accession>
<dbReference type="STRING" id="1122622.GCA_000421185_03171"/>
<evidence type="ECO:0000256" key="1">
    <source>
        <dbReference type="SAM" id="Phobius"/>
    </source>
</evidence>
<evidence type="ECO:0000313" key="4">
    <source>
        <dbReference type="Proteomes" id="UP000219688"/>
    </source>
</evidence>
<organism evidence="3 4">
    <name type="scientific">Ornithinimicrobium cerasi</name>
    <dbReference type="NCBI Taxonomy" id="2248773"/>
    <lineage>
        <taxon>Bacteria</taxon>
        <taxon>Bacillati</taxon>
        <taxon>Actinomycetota</taxon>
        <taxon>Actinomycetes</taxon>
        <taxon>Micrococcales</taxon>
        <taxon>Ornithinimicrobiaceae</taxon>
        <taxon>Ornithinimicrobium</taxon>
    </lineage>
</organism>
<dbReference type="CDD" id="cd02976">
    <property type="entry name" value="NrdH"/>
    <property type="match status" value="1"/>
</dbReference>
<feature type="transmembrane region" description="Helical" evidence="1">
    <location>
        <begin position="12"/>
        <end position="29"/>
    </location>
</feature>
<dbReference type="InterPro" id="IPR036249">
    <property type="entry name" value="Thioredoxin-like_sf"/>
</dbReference>
<proteinExistence type="predicted"/>
<keyword evidence="1" id="KW-1133">Transmembrane helix</keyword>
<dbReference type="InterPro" id="IPR002109">
    <property type="entry name" value="Glutaredoxin"/>
</dbReference>
<dbReference type="PROSITE" id="PS51354">
    <property type="entry name" value="GLUTAREDOXIN_2"/>
    <property type="match status" value="1"/>
</dbReference>
<keyword evidence="4" id="KW-1185">Reference proteome</keyword>
<dbReference type="Pfam" id="PF00462">
    <property type="entry name" value="Glutaredoxin"/>
    <property type="match status" value="1"/>
</dbReference>
<dbReference type="InterPro" id="IPR017937">
    <property type="entry name" value="Thioredoxin_CS"/>
</dbReference>
<dbReference type="EMBL" id="OBQK01000001">
    <property type="protein sequence ID" value="SOC52701.1"/>
    <property type="molecule type" value="Genomic_DNA"/>
</dbReference>
<dbReference type="PROSITE" id="PS00194">
    <property type="entry name" value="THIOREDOXIN_1"/>
    <property type="match status" value="1"/>
</dbReference>
<evidence type="ECO:0000259" key="2">
    <source>
        <dbReference type="Pfam" id="PF00462"/>
    </source>
</evidence>
<dbReference type="Gene3D" id="3.40.30.10">
    <property type="entry name" value="Glutaredoxin"/>
    <property type="match status" value="1"/>
</dbReference>
<gene>
    <name evidence="3" type="ORF">SAMN05421879_101780</name>
</gene>
<feature type="transmembrane region" description="Helical" evidence="1">
    <location>
        <begin position="35"/>
        <end position="51"/>
    </location>
</feature>
<reference evidence="4" key="1">
    <citation type="submission" date="2017-08" db="EMBL/GenBank/DDBJ databases">
        <authorList>
            <person name="Varghese N."/>
            <person name="Submissions S."/>
        </authorList>
    </citation>
    <scope>NUCLEOTIDE SEQUENCE [LARGE SCALE GENOMIC DNA]</scope>
    <source>
        <strain evidence="4">USBA17B2</strain>
    </source>
</reference>
<dbReference type="SUPFAM" id="SSF52833">
    <property type="entry name" value="Thioredoxin-like"/>
    <property type="match status" value="1"/>
</dbReference>
<keyword evidence="1" id="KW-0472">Membrane</keyword>
<sequence length="149" mass="16598">MVRWHTGIMRRLWIVLLALVVVVVGTSLYQGDYLFALAYAAGGLALVWWTAPRRGGRTTTHQEVLAMPESERPVVVYWRPGCGYCQRLKFALGADTERVTWVNIWQDEEAAAFVRSVNDGNETVPTVVIDGTPHTNPDAAVVLERLTTS</sequence>